<dbReference type="GO" id="GO:0012505">
    <property type="term" value="C:endomembrane system"/>
    <property type="evidence" value="ECO:0007669"/>
    <property type="project" value="UniProtKB-SubCell"/>
</dbReference>
<evidence type="ECO:0000256" key="3">
    <source>
        <dbReference type="ARBA" id="ARBA00022692"/>
    </source>
</evidence>
<protein>
    <recommendedName>
        <fullName evidence="10">Electron transport complex protein RnfA</fullName>
    </recommendedName>
</protein>
<dbReference type="Pfam" id="PF02508">
    <property type="entry name" value="Rnf-Nqr"/>
    <property type="match status" value="1"/>
</dbReference>
<dbReference type="InterPro" id="IPR003667">
    <property type="entry name" value="NqrDE/RnfAE"/>
</dbReference>
<evidence type="ECO:0000256" key="1">
    <source>
        <dbReference type="ARBA" id="ARBA00004127"/>
    </source>
</evidence>
<dbReference type="PIRSF" id="PIRSF006102">
    <property type="entry name" value="NQR_DE"/>
    <property type="match status" value="1"/>
</dbReference>
<dbReference type="Proteomes" id="UP000760668">
    <property type="component" value="Unassembled WGS sequence"/>
</dbReference>
<organism evidence="8 9">
    <name type="scientific">Pseudoflavonifractor capillosus</name>
    <dbReference type="NCBI Taxonomy" id="106588"/>
    <lineage>
        <taxon>Bacteria</taxon>
        <taxon>Bacillati</taxon>
        <taxon>Bacillota</taxon>
        <taxon>Clostridia</taxon>
        <taxon>Eubacteriales</taxon>
        <taxon>Oscillospiraceae</taxon>
        <taxon>Pseudoflavonifractor</taxon>
    </lineage>
</organism>
<feature type="transmembrane region" description="Helical" evidence="7">
    <location>
        <begin position="136"/>
        <end position="155"/>
    </location>
</feature>
<dbReference type="GO" id="GO:0005886">
    <property type="term" value="C:plasma membrane"/>
    <property type="evidence" value="ECO:0007669"/>
    <property type="project" value="TreeGrafter"/>
</dbReference>
<evidence type="ECO:0000256" key="2">
    <source>
        <dbReference type="ARBA" id="ARBA00022448"/>
    </source>
</evidence>
<dbReference type="EMBL" id="DYUC01000062">
    <property type="protein sequence ID" value="HJG86670.1"/>
    <property type="molecule type" value="Genomic_DNA"/>
</dbReference>
<reference evidence="8" key="2">
    <citation type="submission" date="2021-09" db="EMBL/GenBank/DDBJ databases">
        <authorList>
            <person name="Gilroy R."/>
        </authorList>
    </citation>
    <scope>NUCLEOTIDE SEQUENCE</scope>
    <source>
        <strain evidence="8">CHK179-5677</strain>
    </source>
</reference>
<comment type="subcellular location">
    <subcellularLocation>
        <location evidence="1">Endomembrane system</location>
        <topology evidence="1">Multi-pass membrane protein</topology>
    </subcellularLocation>
</comment>
<dbReference type="AlphaFoldDB" id="A0A921MLX3"/>
<dbReference type="RefSeq" id="WP_295369156.1">
    <property type="nucleotide sequence ID" value="NZ_DYUC01000062.1"/>
</dbReference>
<evidence type="ECO:0000256" key="6">
    <source>
        <dbReference type="ARBA" id="ARBA00023136"/>
    </source>
</evidence>
<evidence type="ECO:0000256" key="7">
    <source>
        <dbReference type="SAM" id="Phobius"/>
    </source>
</evidence>
<sequence>MSVIALFALSLASLVAEQFGVARRLGLPGPLDGGYRSALAMGLAVTAGLTVSMVLCWVMYAFLLAPFGADYLEESLFLLLAAGLAWLANYLMTRLLPGKAERLRQSLPLAAVNCAVLGGALLVSRSETGLMPALRSGLLAGIGFTAAGLLFVSVWERISYARVPRSFSGLPIAMAAAGLVALALLGFTGFQLW</sequence>
<gene>
    <name evidence="8" type="ORF">K8V01_06585</name>
</gene>
<evidence type="ECO:0000256" key="5">
    <source>
        <dbReference type="ARBA" id="ARBA00022989"/>
    </source>
</evidence>
<evidence type="ECO:0000313" key="9">
    <source>
        <dbReference type="Proteomes" id="UP000760668"/>
    </source>
</evidence>
<dbReference type="PANTHER" id="PTHR30335">
    <property type="entry name" value="INTEGRAL MEMBRANE PROTEIN OF SOXR-REDUCING COMPLEX"/>
    <property type="match status" value="1"/>
</dbReference>
<feature type="transmembrane region" description="Helical" evidence="7">
    <location>
        <begin position="38"/>
        <end position="63"/>
    </location>
</feature>
<accession>A0A921MLX3</accession>
<keyword evidence="5 7" id="KW-1133">Transmembrane helix</keyword>
<evidence type="ECO:0000256" key="4">
    <source>
        <dbReference type="ARBA" id="ARBA00022967"/>
    </source>
</evidence>
<keyword evidence="3 7" id="KW-0812">Transmembrane</keyword>
<evidence type="ECO:0000313" key="8">
    <source>
        <dbReference type="EMBL" id="HJG86670.1"/>
    </source>
</evidence>
<keyword evidence="4" id="KW-1278">Translocase</keyword>
<keyword evidence="2" id="KW-0813">Transport</keyword>
<feature type="transmembrane region" description="Helical" evidence="7">
    <location>
        <begin position="167"/>
        <end position="190"/>
    </location>
</feature>
<keyword evidence="6 7" id="KW-0472">Membrane</keyword>
<evidence type="ECO:0008006" key="10">
    <source>
        <dbReference type="Google" id="ProtNLM"/>
    </source>
</evidence>
<comment type="caution">
    <text evidence="8">The sequence shown here is derived from an EMBL/GenBank/DDBJ whole genome shotgun (WGS) entry which is preliminary data.</text>
</comment>
<dbReference type="InterPro" id="IPR050133">
    <property type="entry name" value="NqrDE/RnfAE_oxidrdctase"/>
</dbReference>
<proteinExistence type="predicted"/>
<reference evidence="8" key="1">
    <citation type="journal article" date="2021" name="PeerJ">
        <title>Extensive microbial diversity within the chicken gut microbiome revealed by metagenomics and culture.</title>
        <authorList>
            <person name="Gilroy R."/>
            <person name="Ravi A."/>
            <person name="Getino M."/>
            <person name="Pursley I."/>
            <person name="Horton D.L."/>
            <person name="Alikhan N.F."/>
            <person name="Baker D."/>
            <person name="Gharbi K."/>
            <person name="Hall N."/>
            <person name="Watson M."/>
            <person name="Adriaenssens E.M."/>
            <person name="Foster-Nyarko E."/>
            <person name="Jarju S."/>
            <person name="Secka A."/>
            <person name="Antonio M."/>
            <person name="Oren A."/>
            <person name="Chaudhuri R.R."/>
            <person name="La Ragione R."/>
            <person name="Hildebrand F."/>
            <person name="Pallen M.J."/>
        </authorList>
    </citation>
    <scope>NUCLEOTIDE SEQUENCE</scope>
    <source>
        <strain evidence="8">CHK179-5677</strain>
    </source>
</reference>
<feature type="transmembrane region" description="Helical" evidence="7">
    <location>
        <begin position="105"/>
        <end position="124"/>
    </location>
</feature>
<name>A0A921MLX3_9FIRM</name>
<dbReference type="PANTHER" id="PTHR30335:SF0">
    <property type="entry name" value="ION-TRANSLOCATING OXIDOREDUCTASE COMPLEX SUBUNIT A"/>
    <property type="match status" value="1"/>
</dbReference>
<feature type="transmembrane region" description="Helical" evidence="7">
    <location>
        <begin position="75"/>
        <end position="93"/>
    </location>
</feature>